<keyword evidence="18" id="KW-1185">Reference proteome</keyword>
<reference evidence="17" key="1">
    <citation type="journal article" date="2020" name="Fungal Divers.">
        <title>Resolving the Mortierellaceae phylogeny through synthesis of multi-gene phylogenetics and phylogenomics.</title>
        <authorList>
            <person name="Vandepol N."/>
            <person name="Liber J."/>
            <person name="Desiro A."/>
            <person name="Na H."/>
            <person name="Kennedy M."/>
            <person name="Barry K."/>
            <person name="Grigoriev I.V."/>
            <person name="Miller A.N."/>
            <person name="O'Donnell K."/>
            <person name="Stajich J.E."/>
            <person name="Bonito G."/>
        </authorList>
    </citation>
    <scope>NUCLEOTIDE SEQUENCE</scope>
    <source>
        <strain evidence="17">KOD948</strain>
    </source>
</reference>
<evidence type="ECO:0000256" key="6">
    <source>
        <dbReference type="ARBA" id="ARBA00022853"/>
    </source>
</evidence>
<feature type="compositionally biased region" description="Polar residues" evidence="15">
    <location>
        <begin position="527"/>
        <end position="562"/>
    </location>
</feature>
<dbReference type="GO" id="GO:0005634">
    <property type="term" value="C:nucleus"/>
    <property type="evidence" value="ECO:0007669"/>
    <property type="project" value="UniProtKB-SubCell"/>
</dbReference>
<feature type="region of interest" description="Disordered" evidence="15">
    <location>
        <begin position="495"/>
        <end position="626"/>
    </location>
</feature>
<evidence type="ECO:0000256" key="5">
    <source>
        <dbReference type="ARBA" id="ARBA00022723"/>
    </source>
</evidence>
<dbReference type="EC" id="1.14.11.27" evidence="4"/>
<name>A0A9P6PND4_9FUNG</name>
<keyword evidence="6" id="KW-0156">Chromatin regulator</keyword>
<dbReference type="EMBL" id="JAAAJA010000880">
    <property type="protein sequence ID" value="KAG0249031.1"/>
    <property type="molecule type" value="Genomic_DNA"/>
</dbReference>
<comment type="caution">
    <text evidence="17">The sequence shown here is derived from an EMBL/GenBank/DDBJ whole genome shotgun (WGS) entry which is preliminary data.</text>
</comment>
<dbReference type="OrthoDB" id="5876800at2759"/>
<evidence type="ECO:0000259" key="16">
    <source>
        <dbReference type="PROSITE" id="PS51184"/>
    </source>
</evidence>
<protein>
    <recommendedName>
        <fullName evidence="4">[histone H3]-dimethyl-L-lysine(36) demethylase</fullName>
        <ecNumber evidence="4">1.14.11.27</ecNumber>
    </recommendedName>
    <alternativeName>
        <fullName evidence="13">[Histone-H3]-lysine-36 demethylase 1</fullName>
    </alternativeName>
</protein>
<evidence type="ECO:0000256" key="8">
    <source>
        <dbReference type="ARBA" id="ARBA00023002"/>
    </source>
</evidence>
<dbReference type="InterPro" id="IPR050690">
    <property type="entry name" value="JHDM1_Histone_Demethylase"/>
</dbReference>
<dbReference type="Proteomes" id="UP000726737">
    <property type="component" value="Unassembled WGS sequence"/>
</dbReference>
<dbReference type="SMART" id="SM00558">
    <property type="entry name" value="JmjC"/>
    <property type="match status" value="1"/>
</dbReference>
<dbReference type="Pfam" id="PF17811">
    <property type="entry name" value="JHD"/>
    <property type="match status" value="1"/>
</dbReference>
<feature type="compositionally biased region" description="Acidic residues" evidence="15">
    <location>
        <begin position="574"/>
        <end position="585"/>
    </location>
</feature>
<dbReference type="GO" id="GO:0140680">
    <property type="term" value="F:histone H3K36me/H3K36me2 demethylase activity"/>
    <property type="evidence" value="ECO:0007669"/>
    <property type="project" value="UniProtKB-EC"/>
</dbReference>
<comment type="catalytic activity">
    <reaction evidence="14">
        <text>N(6),N(6)-dimethyl-L-lysyl(36)-[histone H3] + 2 2-oxoglutarate + 2 O2 = L-lysyl(36)-[histone H3] + 2 formaldehyde + 2 succinate + 2 CO2</text>
        <dbReference type="Rhea" id="RHEA:42032"/>
        <dbReference type="Rhea" id="RHEA-COMP:9785"/>
        <dbReference type="Rhea" id="RHEA-COMP:9787"/>
        <dbReference type="ChEBI" id="CHEBI:15379"/>
        <dbReference type="ChEBI" id="CHEBI:16526"/>
        <dbReference type="ChEBI" id="CHEBI:16810"/>
        <dbReference type="ChEBI" id="CHEBI:16842"/>
        <dbReference type="ChEBI" id="CHEBI:29969"/>
        <dbReference type="ChEBI" id="CHEBI:30031"/>
        <dbReference type="ChEBI" id="CHEBI:61976"/>
        <dbReference type="EC" id="1.14.11.27"/>
    </reaction>
</comment>
<evidence type="ECO:0000256" key="10">
    <source>
        <dbReference type="ARBA" id="ARBA00023015"/>
    </source>
</evidence>
<dbReference type="AlphaFoldDB" id="A0A9P6PND4"/>
<comment type="subcellular location">
    <subcellularLocation>
        <location evidence="2">Nucleus</location>
    </subcellularLocation>
</comment>
<keyword evidence="12" id="KW-0539">Nucleus</keyword>
<dbReference type="GO" id="GO:0046872">
    <property type="term" value="F:metal ion binding"/>
    <property type="evidence" value="ECO:0007669"/>
    <property type="project" value="UniProtKB-KW"/>
</dbReference>
<keyword evidence="10" id="KW-0805">Transcription regulation</keyword>
<sequence>MEWMRETGFKAPVIVKADMDGTVQGLDMKMPPNTFTVDDVRDAVGGETEVEVMDVASQSELLDWNMESWAEYFMSEHKERVYNVISLEISGTPLADQVQRPKVVREMDWIENFWPQELKATEFPKVQLYCLMSVKDSFTDFHVDFAGSSVFYHILSGAKTFYFVEPTSTSLKKYAKWSSSSEQSTTFFGDEVGGKCYKVDLEQGDTMLIPAGWIHAVYTPESSLVIGGNFIHSLHIPMQYRVSEIEIETNVSPKFRFPFFEKLNWFVACGSLKQGRDYLTGLSTTELNGLLALTVHLFNRQKGLKQDQSLVREERHMIRASVPVEAADFEHGGPLGVLRHLNSAVCAILEDDRHEEVEIGQRLLSEEQEKELERNKPTAPKIKLRIKLSSTPSSTNSGDEGDSTTSPSSSFNIGEQQVPTITGSLDTPSTSTASAPPKIKLKLPAIARSRSATHPNGKSSKRHAKPTAKALAASRTSGRTFDDYEEFPDFGLDLSKSDDDEWTEFSNQIDEGYDDIEDDGASRPTKKTQAQSYDRSRKSSTASTMTNNTQQTKSPITASATKRASAETVFFGDVEGEEQGEEEEANLGLGTKRKAPSVTAMPMTARASSTNAHFSAPQAKKRSTAGLTAKERIRNLLMKRR</sequence>
<dbReference type="InterPro" id="IPR041070">
    <property type="entry name" value="JHD"/>
</dbReference>
<keyword evidence="5" id="KW-0479">Metal-binding</keyword>
<evidence type="ECO:0000256" key="1">
    <source>
        <dbReference type="ARBA" id="ARBA00001954"/>
    </source>
</evidence>
<evidence type="ECO:0000313" key="18">
    <source>
        <dbReference type="Proteomes" id="UP000726737"/>
    </source>
</evidence>
<evidence type="ECO:0000313" key="17">
    <source>
        <dbReference type="EMBL" id="KAG0249031.1"/>
    </source>
</evidence>
<feature type="region of interest" description="Disordered" evidence="15">
    <location>
        <begin position="368"/>
        <end position="483"/>
    </location>
</feature>
<feature type="domain" description="JmjC" evidence="16">
    <location>
        <begin position="89"/>
        <end position="247"/>
    </location>
</feature>
<dbReference type="Gene3D" id="2.60.120.650">
    <property type="entry name" value="Cupin"/>
    <property type="match status" value="1"/>
</dbReference>
<keyword evidence="9" id="KW-0408">Iron</keyword>
<evidence type="ECO:0000256" key="14">
    <source>
        <dbReference type="ARBA" id="ARBA00047915"/>
    </source>
</evidence>
<evidence type="ECO:0000256" key="2">
    <source>
        <dbReference type="ARBA" id="ARBA00004123"/>
    </source>
</evidence>
<feature type="compositionally biased region" description="Polar residues" evidence="15">
    <location>
        <begin position="388"/>
        <end position="434"/>
    </location>
</feature>
<dbReference type="PROSITE" id="PS51184">
    <property type="entry name" value="JMJC"/>
    <property type="match status" value="1"/>
</dbReference>
<evidence type="ECO:0000256" key="7">
    <source>
        <dbReference type="ARBA" id="ARBA00022964"/>
    </source>
</evidence>
<dbReference type="InterPro" id="IPR003347">
    <property type="entry name" value="JmjC_dom"/>
</dbReference>
<evidence type="ECO:0000256" key="9">
    <source>
        <dbReference type="ARBA" id="ARBA00023004"/>
    </source>
</evidence>
<dbReference type="SUPFAM" id="SSF51197">
    <property type="entry name" value="Clavaminate synthase-like"/>
    <property type="match status" value="1"/>
</dbReference>
<keyword evidence="11" id="KW-0804">Transcription</keyword>
<accession>A0A9P6PND4</accession>
<evidence type="ECO:0000256" key="11">
    <source>
        <dbReference type="ARBA" id="ARBA00023163"/>
    </source>
</evidence>
<proteinExistence type="inferred from homology"/>
<organism evidence="17 18">
    <name type="scientific">Mortierella polycephala</name>
    <dbReference type="NCBI Taxonomy" id="41804"/>
    <lineage>
        <taxon>Eukaryota</taxon>
        <taxon>Fungi</taxon>
        <taxon>Fungi incertae sedis</taxon>
        <taxon>Mucoromycota</taxon>
        <taxon>Mortierellomycotina</taxon>
        <taxon>Mortierellomycetes</taxon>
        <taxon>Mortierellales</taxon>
        <taxon>Mortierellaceae</taxon>
        <taxon>Mortierella</taxon>
    </lineage>
</organism>
<dbReference type="Pfam" id="PF02373">
    <property type="entry name" value="JmjC"/>
    <property type="match status" value="1"/>
</dbReference>
<keyword evidence="8" id="KW-0560">Oxidoreductase</keyword>
<comment type="cofactor">
    <cofactor evidence="1">
        <name>Fe(2+)</name>
        <dbReference type="ChEBI" id="CHEBI:29033"/>
    </cofactor>
</comment>
<keyword evidence="7" id="KW-0223">Dioxygenase</keyword>
<evidence type="ECO:0000256" key="15">
    <source>
        <dbReference type="SAM" id="MobiDB-lite"/>
    </source>
</evidence>
<gene>
    <name evidence="17" type="primary">JHD1_2</name>
    <name evidence="17" type="ORF">BG011_009662</name>
</gene>
<evidence type="ECO:0000256" key="13">
    <source>
        <dbReference type="ARBA" id="ARBA00031083"/>
    </source>
</evidence>
<evidence type="ECO:0000256" key="4">
    <source>
        <dbReference type="ARBA" id="ARBA00013246"/>
    </source>
</evidence>
<evidence type="ECO:0000256" key="3">
    <source>
        <dbReference type="ARBA" id="ARBA00008037"/>
    </source>
</evidence>
<comment type="similarity">
    <text evidence="3">Belongs to the JHDM1 histone demethylase family.</text>
</comment>
<dbReference type="PANTHER" id="PTHR23123">
    <property type="entry name" value="PHD/F-BOX CONTAINING PROTEIN"/>
    <property type="match status" value="1"/>
</dbReference>
<evidence type="ECO:0000256" key="12">
    <source>
        <dbReference type="ARBA" id="ARBA00023242"/>
    </source>
</evidence>